<proteinExistence type="predicted"/>
<evidence type="ECO:0000256" key="4">
    <source>
        <dbReference type="ARBA" id="ARBA00023163"/>
    </source>
</evidence>
<evidence type="ECO:0000313" key="7">
    <source>
        <dbReference type="EMBL" id="GEK86380.1"/>
    </source>
</evidence>
<dbReference type="InterPro" id="IPR039538">
    <property type="entry name" value="BetI_C"/>
</dbReference>
<keyword evidence="4" id="KW-0804">Transcription</keyword>
<evidence type="ECO:0000256" key="2">
    <source>
        <dbReference type="ARBA" id="ARBA00023015"/>
    </source>
</evidence>
<dbReference type="GO" id="GO:0003700">
    <property type="term" value="F:DNA-binding transcription factor activity"/>
    <property type="evidence" value="ECO:0007669"/>
    <property type="project" value="TreeGrafter"/>
</dbReference>
<evidence type="ECO:0000259" key="6">
    <source>
        <dbReference type="PROSITE" id="PS50977"/>
    </source>
</evidence>
<feature type="DNA-binding region" description="H-T-H motif" evidence="5">
    <location>
        <begin position="23"/>
        <end position="42"/>
    </location>
</feature>
<evidence type="ECO:0000256" key="5">
    <source>
        <dbReference type="PROSITE-ProRule" id="PRU00335"/>
    </source>
</evidence>
<accession>A0A511ADZ2</accession>
<keyword evidence="3 5" id="KW-0238">DNA-binding</keyword>
<dbReference type="AlphaFoldDB" id="A0A511ADZ2"/>
<dbReference type="PANTHER" id="PTHR30055">
    <property type="entry name" value="HTH-TYPE TRANSCRIPTIONAL REGULATOR RUTR"/>
    <property type="match status" value="1"/>
</dbReference>
<keyword evidence="8" id="KW-1185">Reference proteome</keyword>
<dbReference type="RefSeq" id="WP_147039007.1">
    <property type="nucleotide sequence ID" value="NZ_BJUW01000006.1"/>
</dbReference>
<dbReference type="SUPFAM" id="SSF48498">
    <property type="entry name" value="Tetracyclin repressor-like, C-terminal domain"/>
    <property type="match status" value="1"/>
</dbReference>
<dbReference type="InterPro" id="IPR009057">
    <property type="entry name" value="Homeodomain-like_sf"/>
</dbReference>
<dbReference type="SUPFAM" id="SSF46689">
    <property type="entry name" value="Homeodomain-like"/>
    <property type="match status" value="1"/>
</dbReference>
<dbReference type="InterPro" id="IPR050109">
    <property type="entry name" value="HTH-type_TetR-like_transc_reg"/>
</dbReference>
<dbReference type="PANTHER" id="PTHR30055:SF235">
    <property type="entry name" value="TRANSCRIPTIONAL REGULATORY PROTEIN"/>
    <property type="match status" value="1"/>
</dbReference>
<organism evidence="7 8">
    <name type="scientific">Microbacterium aerolatum</name>
    <dbReference type="NCBI Taxonomy" id="153731"/>
    <lineage>
        <taxon>Bacteria</taxon>
        <taxon>Bacillati</taxon>
        <taxon>Actinomycetota</taxon>
        <taxon>Actinomycetes</taxon>
        <taxon>Micrococcales</taxon>
        <taxon>Microbacteriaceae</taxon>
        <taxon>Microbacterium</taxon>
    </lineage>
</organism>
<evidence type="ECO:0000313" key="8">
    <source>
        <dbReference type="Proteomes" id="UP000321225"/>
    </source>
</evidence>
<dbReference type="EMBL" id="BJUW01000006">
    <property type="protein sequence ID" value="GEK86380.1"/>
    <property type="molecule type" value="Genomic_DNA"/>
</dbReference>
<gene>
    <name evidence="7" type="ORF">MAE01_15560</name>
</gene>
<dbReference type="PROSITE" id="PS50977">
    <property type="entry name" value="HTH_TETR_2"/>
    <property type="match status" value="1"/>
</dbReference>
<sequence>MSTRDRIIAAATEMMQEGAPRLSVRAVAARAGVGASTLRHHFPTQRDLINAALTATYDAAMPDERIRDTSMPARERLRECLRRLLDPFAEPAEAREVWTNLLRMFAEAEADPKTRAGYQVLVGEAERRISAWLAILEEEGALPPGDNATRSDFLLTFIDGLSIARALPPSDQRLEDETRSLAFAVDAVFDVVSRARPPQ</sequence>
<reference evidence="7 8" key="1">
    <citation type="submission" date="2019-07" db="EMBL/GenBank/DDBJ databases">
        <title>Whole genome shotgun sequence of Microbacterium aerolatum NBRC 103071.</title>
        <authorList>
            <person name="Hosoyama A."/>
            <person name="Uohara A."/>
            <person name="Ohji S."/>
            <person name="Ichikawa N."/>
        </authorList>
    </citation>
    <scope>NUCLEOTIDE SEQUENCE [LARGE SCALE GENOMIC DNA]</scope>
    <source>
        <strain evidence="7 8">NBRC 103071</strain>
    </source>
</reference>
<dbReference type="OrthoDB" id="9816296at2"/>
<protein>
    <recommendedName>
        <fullName evidence="6">HTH tetR-type domain-containing protein</fullName>
    </recommendedName>
</protein>
<name>A0A511ADZ2_9MICO</name>
<feature type="domain" description="HTH tetR-type" evidence="6">
    <location>
        <begin position="1"/>
        <end position="60"/>
    </location>
</feature>
<dbReference type="InterPro" id="IPR036271">
    <property type="entry name" value="Tet_transcr_reg_TetR-rel_C_sf"/>
</dbReference>
<dbReference type="Pfam" id="PF00440">
    <property type="entry name" value="TetR_N"/>
    <property type="match status" value="1"/>
</dbReference>
<comment type="caution">
    <text evidence="7">The sequence shown here is derived from an EMBL/GenBank/DDBJ whole genome shotgun (WGS) entry which is preliminary data.</text>
</comment>
<evidence type="ECO:0000256" key="3">
    <source>
        <dbReference type="ARBA" id="ARBA00023125"/>
    </source>
</evidence>
<keyword evidence="1" id="KW-0678">Repressor</keyword>
<evidence type="ECO:0000256" key="1">
    <source>
        <dbReference type="ARBA" id="ARBA00022491"/>
    </source>
</evidence>
<keyword evidence="2" id="KW-0805">Transcription regulation</keyword>
<dbReference type="Pfam" id="PF13977">
    <property type="entry name" value="TetR_C_6"/>
    <property type="match status" value="1"/>
</dbReference>
<dbReference type="Gene3D" id="1.10.357.10">
    <property type="entry name" value="Tetracycline Repressor, domain 2"/>
    <property type="match status" value="1"/>
</dbReference>
<dbReference type="Proteomes" id="UP000321225">
    <property type="component" value="Unassembled WGS sequence"/>
</dbReference>
<dbReference type="InterPro" id="IPR001647">
    <property type="entry name" value="HTH_TetR"/>
</dbReference>
<dbReference type="GO" id="GO:0000976">
    <property type="term" value="F:transcription cis-regulatory region binding"/>
    <property type="evidence" value="ECO:0007669"/>
    <property type="project" value="TreeGrafter"/>
</dbReference>